<dbReference type="PROSITE" id="PS50160">
    <property type="entry name" value="DNA_LIGASE_A3"/>
    <property type="match status" value="1"/>
</dbReference>
<evidence type="ECO:0000256" key="2">
    <source>
        <dbReference type="ARBA" id="ARBA00022598"/>
    </source>
</evidence>
<dbReference type="GO" id="GO:0003910">
    <property type="term" value="F:DNA ligase (ATP) activity"/>
    <property type="evidence" value="ECO:0007669"/>
    <property type="project" value="InterPro"/>
</dbReference>
<name>A0A3S3NTB7_9MAGN</name>
<dbReference type="Gene3D" id="3.30.1490.70">
    <property type="match status" value="1"/>
</dbReference>
<feature type="domain" description="ATP-dependent DNA ligase family profile" evidence="3">
    <location>
        <begin position="55"/>
        <end position="133"/>
    </location>
</feature>
<evidence type="ECO:0000259" key="3">
    <source>
        <dbReference type="PROSITE" id="PS50160"/>
    </source>
</evidence>
<dbReference type="InterPro" id="IPR012309">
    <property type="entry name" value="DNA_ligase_ATP-dep_C"/>
</dbReference>
<proteinExistence type="inferred from homology"/>
<dbReference type="Gene3D" id="2.40.50.140">
    <property type="entry name" value="Nucleic acid-binding proteins"/>
    <property type="match status" value="1"/>
</dbReference>
<comment type="similarity">
    <text evidence="1">Belongs to the ATP-dependent DNA ligase family.</text>
</comment>
<dbReference type="GO" id="GO:0006281">
    <property type="term" value="P:DNA repair"/>
    <property type="evidence" value="ECO:0007669"/>
    <property type="project" value="InterPro"/>
</dbReference>
<dbReference type="AlphaFoldDB" id="A0A3S3NTB7"/>
<organism evidence="4 5">
    <name type="scientific">Cinnamomum micranthum f. kanehirae</name>
    <dbReference type="NCBI Taxonomy" id="337451"/>
    <lineage>
        <taxon>Eukaryota</taxon>
        <taxon>Viridiplantae</taxon>
        <taxon>Streptophyta</taxon>
        <taxon>Embryophyta</taxon>
        <taxon>Tracheophyta</taxon>
        <taxon>Spermatophyta</taxon>
        <taxon>Magnoliopsida</taxon>
        <taxon>Magnoliidae</taxon>
        <taxon>Laurales</taxon>
        <taxon>Lauraceae</taxon>
        <taxon>Cinnamomum</taxon>
    </lineage>
</organism>
<reference evidence="4 5" key="1">
    <citation type="journal article" date="2019" name="Nat. Plants">
        <title>Stout camphor tree genome fills gaps in understanding of flowering plant genome evolution.</title>
        <authorList>
            <person name="Chaw S.M."/>
            <person name="Liu Y.C."/>
            <person name="Wu Y.W."/>
            <person name="Wang H.Y."/>
            <person name="Lin C.I."/>
            <person name="Wu C.S."/>
            <person name="Ke H.M."/>
            <person name="Chang L.Y."/>
            <person name="Hsu C.Y."/>
            <person name="Yang H.T."/>
            <person name="Sudianto E."/>
            <person name="Hsu M.H."/>
            <person name="Wu K.P."/>
            <person name="Wang L.N."/>
            <person name="Leebens-Mack J.H."/>
            <person name="Tsai I.J."/>
        </authorList>
    </citation>
    <scope>NUCLEOTIDE SEQUENCE [LARGE SCALE GENOMIC DNA]</scope>
    <source>
        <strain evidence="5">cv. Chaw 1501</strain>
        <tissue evidence="4">Young leaves</tissue>
    </source>
</reference>
<dbReference type="GO" id="GO:0005524">
    <property type="term" value="F:ATP binding"/>
    <property type="evidence" value="ECO:0007669"/>
    <property type="project" value="InterPro"/>
</dbReference>
<dbReference type="PANTHER" id="PTHR45674">
    <property type="entry name" value="DNA LIGASE 1/3 FAMILY MEMBER"/>
    <property type="match status" value="1"/>
</dbReference>
<dbReference type="FunFam" id="2.40.50.140:FF:000220">
    <property type="entry name" value="DNA ligase"/>
    <property type="match status" value="1"/>
</dbReference>
<dbReference type="SUPFAM" id="SSF50249">
    <property type="entry name" value="Nucleic acid-binding proteins"/>
    <property type="match status" value="1"/>
</dbReference>
<dbReference type="Pfam" id="PF01068">
    <property type="entry name" value="DNA_ligase_A_M"/>
    <property type="match status" value="1"/>
</dbReference>
<evidence type="ECO:0000313" key="4">
    <source>
        <dbReference type="EMBL" id="RWR93914.1"/>
    </source>
</evidence>
<comment type="caution">
    <text evidence="4">The sequence shown here is derived from an EMBL/GenBank/DDBJ whole genome shotgun (WGS) entry which is preliminary data.</text>
</comment>
<dbReference type="InterPro" id="IPR012340">
    <property type="entry name" value="NA-bd_OB-fold"/>
</dbReference>
<dbReference type="InterPro" id="IPR012310">
    <property type="entry name" value="DNA_ligase_ATP-dep_cent"/>
</dbReference>
<dbReference type="STRING" id="337451.A0A3S3NTB7"/>
<dbReference type="Pfam" id="PF04679">
    <property type="entry name" value="DNA_ligase_A_C"/>
    <property type="match status" value="1"/>
</dbReference>
<dbReference type="PANTHER" id="PTHR45674:SF9">
    <property type="entry name" value="DNA LIGASE 3"/>
    <property type="match status" value="1"/>
</dbReference>
<evidence type="ECO:0000313" key="5">
    <source>
        <dbReference type="Proteomes" id="UP000283530"/>
    </source>
</evidence>
<dbReference type="EMBL" id="QPKB01000010">
    <property type="protein sequence ID" value="RWR93914.1"/>
    <property type="molecule type" value="Genomic_DNA"/>
</dbReference>
<accession>A0A3S3NTB7</accession>
<dbReference type="GO" id="GO:0006273">
    <property type="term" value="P:lagging strand elongation"/>
    <property type="evidence" value="ECO:0007669"/>
    <property type="project" value="TreeGrafter"/>
</dbReference>
<keyword evidence="5" id="KW-1185">Reference proteome</keyword>
<dbReference type="InterPro" id="IPR050191">
    <property type="entry name" value="ATP-dep_DNA_ligase"/>
</dbReference>
<sequence>MLETKIMLTASNIMRSLHDLKDLFYEEKFGYFEFAKEITVEADEARLGSEAPLAKINSFFEDAFNSSCEGIMVKSLDVDAEYAASKRTDTWLKVKRDYLEGLNDSLDLVPIGGWHGNGRKAGWYSPVLLACFNPDTEEFQSVCRVMSGFSDSFYTEMKEFFSGGKILSKKPPYYQTAEMPDLWFSPELVWEIKGADFTISPVHQAAIGLVHPSKGISIRFPRFIRSVPDRKPEDCSTATDIADMFQSQSRKMDVSIED</sequence>
<dbReference type="OrthoDB" id="206088at2759"/>
<dbReference type="Proteomes" id="UP000283530">
    <property type="component" value="Unassembled WGS sequence"/>
</dbReference>
<dbReference type="GO" id="GO:0006310">
    <property type="term" value="P:DNA recombination"/>
    <property type="evidence" value="ECO:0007669"/>
    <property type="project" value="InterPro"/>
</dbReference>
<dbReference type="SUPFAM" id="SSF56091">
    <property type="entry name" value="DNA ligase/mRNA capping enzyme, catalytic domain"/>
    <property type="match status" value="1"/>
</dbReference>
<dbReference type="CDD" id="cd07969">
    <property type="entry name" value="OBF_DNA_ligase_I"/>
    <property type="match status" value="1"/>
</dbReference>
<keyword evidence="2" id="KW-0436">Ligase</keyword>
<gene>
    <name evidence="4" type="ORF">CKAN_02319100</name>
</gene>
<protein>
    <submittedName>
        <fullName evidence="4">DNA repair metallo-beta-lactamase</fullName>
    </submittedName>
</protein>
<evidence type="ECO:0000256" key="1">
    <source>
        <dbReference type="ARBA" id="ARBA00007572"/>
    </source>
</evidence>